<accession>A0A7W7RFI0</accession>
<proteinExistence type="predicted"/>
<name>A0A7W7RFI0_9ACTN</name>
<comment type="caution">
    <text evidence="1">The sequence shown here is derived from an EMBL/GenBank/DDBJ whole genome shotgun (WGS) entry which is preliminary data.</text>
</comment>
<keyword evidence="2" id="KW-1185">Reference proteome</keyword>
<evidence type="ECO:0000313" key="2">
    <source>
        <dbReference type="Proteomes" id="UP000523007"/>
    </source>
</evidence>
<organism evidence="1 2">
    <name type="scientific">Lipingzhangella halophila</name>
    <dbReference type="NCBI Taxonomy" id="1783352"/>
    <lineage>
        <taxon>Bacteria</taxon>
        <taxon>Bacillati</taxon>
        <taxon>Actinomycetota</taxon>
        <taxon>Actinomycetes</taxon>
        <taxon>Streptosporangiales</taxon>
        <taxon>Nocardiopsidaceae</taxon>
        <taxon>Lipingzhangella</taxon>
    </lineage>
</organism>
<dbReference type="AlphaFoldDB" id="A0A7W7RFI0"/>
<dbReference type="EMBL" id="JACHJT010000001">
    <property type="protein sequence ID" value="MBB4931068.1"/>
    <property type="molecule type" value="Genomic_DNA"/>
</dbReference>
<protein>
    <submittedName>
        <fullName evidence="1">Uncharacterized protein</fullName>
    </submittedName>
</protein>
<dbReference type="RefSeq" id="WP_184576692.1">
    <property type="nucleotide sequence ID" value="NZ_JACHJT010000001.1"/>
</dbReference>
<gene>
    <name evidence="1" type="ORF">F4561_001888</name>
</gene>
<sequence>MSTGYSPVPELNLLKELEERVGNEFLAYGFEMRAYGDEDALRHGWSAEPEFLDRVKVFAVANGTGSLYALWRCDGRSDLATLPVVILGDEGDYGVVADSLRELLLVLAADSEVVAGSDVDPPYLLGHPDYRQELEYAEGELNGHTELLALLQREFGLTPSDDAQALMRAAHERHGSSFREWVEPFLAAPGWQ</sequence>
<evidence type="ECO:0000313" key="1">
    <source>
        <dbReference type="EMBL" id="MBB4931068.1"/>
    </source>
</evidence>
<dbReference type="Proteomes" id="UP000523007">
    <property type="component" value="Unassembled WGS sequence"/>
</dbReference>
<reference evidence="1 2" key="1">
    <citation type="submission" date="2020-08" db="EMBL/GenBank/DDBJ databases">
        <title>Sequencing the genomes of 1000 actinobacteria strains.</title>
        <authorList>
            <person name="Klenk H.-P."/>
        </authorList>
    </citation>
    <scope>NUCLEOTIDE SEQUENCE [LARGE SCALE GENOMIC DNA]</scope>
    <source>
        <strain evidence="1 2">DSM 102030</strain>
    </source>
</reference>